<feature type="transmembrane region" description="Helical" evidence="5">
    <location>
        <begin position="25"/>
        <end position="45"/>
    </location>
</feature>
<dbReference type="GO" id="GO:0005886">
    <property type="term" value="C:plasma membrane"/>
    <property type="evidence" value="ECO:0007669"/>
    <property type="project" value="TreeGrafter"/>
</dbReference>
<feature type="domain" description="G-protein coupled receptors family 1 profile" evidence="6">
    <location>
        <begin position="37"/>
        <end position="341"/>
    </location>
</feature>
<dbReference type="PRINTS" id="PR00237">
    <property type="entry name" value="GPCRRHODOPSN"/>
</dbReference>
<evidence type="ECO:0000313" key="7">
    <source>
        <dbReference type="Proteomes" id="UP000887569"/>
    </source>
</evidence>
<dbReference type="AlphaFoldDB" id="A0A915B470"/>
<feature type="transmembrane region" description="Helical" evidence="5">
    <location>
        <begin position="236"/>
        <end position="258"/>
    </location>
</feature>
<comment type="subcellular location">
    <subcellularLocation>
        <location evidence="1">Membrane</location>
    </subcellularLocation>
</comment>
<proteinExistence type="predicted"/>
<evidence type="ECO:0000256" key="5">
    <source>
        <dbReference type="SAM" id="Phobius"/>
    </source>
</evidence>
<dbReference type="PANTHER" id="PTHR46273">
    <property type="entry name" value="MYOSUPPRESSIN RECEPTOR 1, ISOFORM B-RELATED"/>
    <property type="match status" value="1"/>
</dbReference>
<evidence type="ECO:0000259" key="6">
    <source>
        <dbReference type="PROSITE" id="PS50262"/>
    </source>
</evidence>
<dbReference type="Pfam" id="PF10324">
    <property type="entry name" value="7TM_GPCR_Srw"/>
    <property type="match status" value="1"/>
</dbReference>
<evidence type="ECO:0000313" key="8">
    <source>
        <dbReference type="WBParaSite" id="PgR026_g062_t01"/>
    </source>
</evidence>
<dbReference type="PANTHER" id="PTHR46273:SF16">
    <property type="entry name" value="G-PROTEIN COUPLED RECEPTORS FAMILY 1 PROFILE DOMAIN-CONTAINING PROTEIN"/>
    <property type="match status" value="1"/>
</dbReference>
<name>A0A915B470_PARUN</name>
<evidence type="ECO:0000256" key="2">
    <source>
        <dbReference type="ARBA" id="ARBA00022692"/>
    </source>
</evidence>
<dbReference type="InterPro" id="IPR000276">
    <property type="entry name" value="GPCR_Rhodpsn"/>
</dbReference>
<dbReference type="Gene3D" id="1.20.1070.10">
    <property type="entry name" value="Rhodopsin 7-helix transmembrane proteins"/>
    <property type="match status" value="1"/>
</dbReference>
<evidence type="ECO:0000256" key="4">
    <source>
        <dbReference type="ARBA" id="ARBA00023136"/>
    </source>
</evidence>
<keyword evidence="3 5" id="KW-1133">Transmembrane helix</keyword>
<feature type="transmembrane region" description="Helical" evidence="5">
    <location>
        <begin position="57"/>
        <end position="81"/>
    </location>
</feature>
<feature type="transmembrane region" description="Helical" evidence="5">
    <location>
        <begin position="140"/>
        <end position="161"/>
    </location>
</feature>
<dbReference type="Proteomes" id="UP000887569">
    <property type="component" value="Unplaced"/>
</dbReference>
<evidence type="ECO:0000256" key="1">
    <source>
        <dbReference type="ARBA" id="ARBA00004370"/>
    </source>
</evidence>
<protein>
    <submittedName>
        <fullName evidence="8">G-protein coupled receptors family 1 profile domain-containing protein</fullName>
    </submittedName>
</protein>
<evidence type="ECO:0000256" key="3">
    <source>
        <dbReference type="ARBA" id="ARBA00022989"/>
    </source>
</evidence>
<dbReference type="InterPro" id="IPR019427">
    <property type="entry name" value="7TM_GPCR_serpentine_rcpt_Srw"/>
</dbReference>
<feature type="transmembrane region" description="Helical" evidence="5">
    <location>
        <begin position="318"/>
        <end position="340"/>
    </location>
</feature>
<keyword evidence="7" id="KW-1185">Reference proteome</keyword>
<dbReference type="GO" id="GO:0008528">
    <property type="term" value="F:G protein-coupled peptide receptor activity"/>
    <property type="evidence" value="ECO:0007669"/>
    <property type="project" value="InterPro"/>
</dbReference>
<feature type="transmembrane region" description="Helical" evidence="5">
    <location>
        <begin position="279"/>
        <end position="298"/>
    </location>
</feature>
<sequence length="561" mass="63153">PLPNITWLISAIAQFDSSYGTVHPYIALFLCVVGTLMNLVTVIVLTRPSMISPVNVLLCSVALCDVIVMASYLIFVSHFLIGAANRCDHNDYSFAWAVFTLFHAHTSVIFHSTSIWLTVSLAQIRVLTISRATSGPSTTVTTRFTVALSIITCLIMAFVNIPNFLTFEIVEMAASTFLSCLISDYFYENHINNSTTLFTESFDDSDLLLTNNSVFMVLASDSDCLKLKLAFWTNGMIFKVVPCFLLTISIAALLKIIADVSHRRRSLAQIMKRKKMPKDHTTPMLVAVLSIFLIAELPQGVMSVLTGIYSRETFHQKIYLPLGNLMDLLSLINSAVNFLIYCAMSRKFRIVFLQLFIKCLPSAFFRDVDEASKIHGMYDPLRTRERTADFTKSEQLALTSSHRPSATSVLVGIGSRDDRLMYRKYGDNLTVYNAITSPTGRKLSNSYKICSLGEEQCSYANLSSSNVLPRERNRDDESHIEQIFISVPKVSQHVNLSSPTERTNQKRRSSNLGIFYSPRNSVEIQQQFQVNYIIISYKDKKMSVKVNVSVMRNKCNNEFIA</sequence>
<accession>A0A915B470</accession>
<dbReference type="CDD" id="cd14978">
    <property type="entry name" value="7tmA_FMRFamide_R-like"/>
    <property type="match status" value="1"/>
</dbReference>
<keyword evidence="4 5" id="KW-0472">Membrane</keyword>
<dbReference type="SUPFAM" id="SSF81321">
    <property type="entry name" value="Family A G protein-coupled receptor-like"/>
    <property type="match status" value="1"/>
</dbReference>
<feature type="transmembrane region" description="Helical" evidence="5">
    <location>
        <begin position="93"/>
        <end position="119"/>
    </location>
</feature>
<dbReference type="InterPro" id="IPR017452">
    <property type="entry name" value="GPCR_Rhodpsn_7TM"/>
</dbReference>
<reference evidence="8" key="1">
    <citation type="submission" date="2022-11" db="UniProtKB">
        <authorList>
            <consortium name="WormBaseParasite"/>
        </authorList>
    </citation>
    <scope>IDENTIFICATION</scope>
</reference>
<dbReference type="PROSITE" id="PS50262">
    <property type="entry name" value="G_PROTEIN_RECEP_F1_2"/>
    <property type="match status" value="1"/>
</dbReference>
<keyword evidence="2 5" id="KW-0812">Transmembrane</keyword>
<dbReference type="InterPro" id="IPR053219">
    <property type="entry name" value="GPCR_Dmsr-1"/>
</dbReference>
<dbReference type="WBParaSite" id="PgR026_g062_t01">
    <property type="protein sequence ID" value="PgR026_g062_t01"/>
    <property type="gene ID" value="PgR026_g062"/>
</dbReference>
<organism evidence="7 8">
    <name type="scientific">Parascaris univalens</name>
    <name type="common">Nematode worm</name>
    <dbReference type="NCBI Taxonomy" id="6257"/>
    <lineage>
        <taxon>Eukaryota</taxon>
        <taxon>Metazoa</taxon>
        <taxon>Ecdysozoa</taxon>
        <taxon>Nematoda</taxon>
        <taxon>Chromadorea</taxon>
        <taxon>Rhabditida</taxon>
        <taxon>Spirurina</taxon>
        <taxon>Ascaridomorpha</taxon>
        <taxon>Ascaridoidea</taxon>
        <taxon>Ascarididae</taxon>
        <taxon>Parascaris</taxon>
    </lineage>
</organism>